<proteinExistence type="predicted"/>
<evidence type="ECO:0000313" key="2">
    <source>
        <dbReference type="Proteomes" id="UP000593577"/>
    </source>
</evidence>
<accession>A0A7J8WXT3</accession>
<dbReference type="EMBL" id="JABFAA010000004">
    <property type="protein sequence ID" value="MBA0679841.1"/>
    <property type="molecule type" value="Genomic_DNA"/>
</dbReference>
<gene>
    <name evidence="1" type="ORF">Goari_011587</name>
</gene>
<comment type="caution">
    <text evidence="1">The sequence shown here is derived from an EMBL/GenBank/DDBJ whole genome shotgun (WGS) entry which is preliminary data.</text>
</comment>
<reference evidence="1 2" key="1">
    <citation type="journal article" date="2019" name="Genome Biol. Evol.">
        <title>Insights into the evolution of the New World diploid cottons (Gossypium, subgenus Houzingenia) based on genome sequencing.</title>
        <authorList>
            <person name="Grover C.E."/>
            <person name="Arick M.A. 2nd"/>
            <person name="Thrash A."/>
            <person name="Conover J.L."/>
            <person name="Sanders W.S."/>
            <person name="Peterson D.G."/>
            <person name="Frelichowski J.E."/>
            <person name="Scheffler J.A."/>
            <person name="Scheffler B.E."/>
            <person name="Wendel J.F."/>
        </authorList>
    </citation>
    <scope>NUCLEOTIDE SEQUENCE [LARGE SCALE GENOMIC DNA]</scope>
    <source>
        <strain evidence="1">185</strain>
        <tissue evidence="1">Leaf</tissue>
    </source>
</reference>
<sequence length="46" mass="5126">MSILIQGGLEKVLTMKKPANMDKSECDRLDKKSLSMSQLCLTNNVL</sequence>
<dbReference type="AlphaFoldDB" id="A0A7J8WXT3"/>
<protein>
    <submittedName>
        <fullName evidence="1">Uncharacterized protein</fullName>
    </submittedName>
</protein>
<dbReference type="Proteomes" id="UP000593577">
    <property type="component" value="Unassembled WGS sequence"/>
</dbReference>
<name>A0A7J8WXT3_GOSAI</name>
<evidence type="ECO:0000313" key="1">
    <source>
        <dbReference type="EMBL" id="MBA0679841.1"/>
    </source>
</evidence>
<organism evidence="1 2">
    <name type="scientific">Gossypium aridum</name>
    <name type="common">American cotton</name>
    <name type="synonym">Erioxylum aridum</name>
    <dbReference type="NCBI Taxonomy" id="34290"/>
    <lineage>
        <taxon>Eukaryota</taxon>
        <taxon>Viridiplantae</taxon>
        <taxon>Streptophyta</taxon>
        <taxon>Embryophyta</taxon>
        <taxon>Tracheophyta</taxon>
        <taxon>Spermatophyta</taxon>
        <taxon>Magnoliopsida</taxon>
        <taxon>eudicotyledons</taxon>
        <taxon>Gunneridae</taxon>
        <taxon>Pentapetalae</taxon>
        <taxon>rosids</taxon>
        <taxon>malvids</taxon>
        <taxon>Malvales</taxon>
        <taxon>Malvaceae</taxon>
        <taxon>Malvoideae</taxon>
        <taxon>Gossypium</taxon>
    </lineage>
</organism>
<keyword evidence="2" id="KW-1185">Reference proteome</keyword>